<dbReference type="Proteomes" id="UP000085678">
    <property type="component" value="Unplaced"/>
</dbReference>
<protein>
    <submittedName>
        <fullName evidence="5">IgGFc-binding protein-like</fullName>
    </submittedName>
</protein>
<gene>
    <name evidence="5" type="primary">LOC106151845</name>
</gene>
<reference evidence="5" key="1">
    <citation type="submission" date="2025-08" db="UniProtKB">
        <authorList>
            <consortium name="RefSeq"/>
        </authorList>
    </citation>
    <scope>IDENTIFICATION</scope>
    <source>
        <tissue evidence="5">Gonads</tissue>
    </source>
</reference>
<dbReference type="Pfam" id="PF17517">
    <property type="entry name" value="IgGFc_binding"/>
    <property type="match status" value="1"/>
</dbReference>
<accession>A0A1S3H5I1</accession>
<evidence type="ECO:0000256" key="2">
    <source>
        <dbReference type="SAM" id="SignalP"/>
    </source>
</evidence>
<dbReference type="GeneID" id="106151845"/>
<keyword evidence="1" id="KW-1133">Transmembrane helix</keyword>
<keyword evidence="4" id="KW-1185">Reference proteome</keyword>
<evidence type="ECO:0000313" key="5">
    <source>
        <dbReference type="RefSeq" id="XP_013380721.1"/>
    </source>
</evidence>
<dbReference type="RefSeq" id="XP_013380721.1">
    <property type="nucleotide sequence ID" value="XM_013525267.1"/>
</dbReference>
<feature type="domain" description="IgGFc-binding protein N-terminal" evidence="3">
    <location>
        <begin position="125"/>
        <end position="416"/>
    </location>
</feature>
<dbReference type="AlphaFoldDB" id="A0A1S3H5I1"/>
<dbReference type="STRING" id="7574.A0A1S3H5I1"/>
<organism evidence="4 5">
    <name type="scientific">Lingula anatina</name>
    <name type="common">Brachiopod</name>
    <name type="synonym">Lingula unguis</name>
    <dbReference type="NCBI Taxonomy" id="7574"/>
    <lineage>
        <taxon>Eukaryota</taxon>
        <taxon>Metazoa</taxon>
        <taxon>Spiralia</taxon>
        <taxon>Lophotrochozoa</taxon>
        <taxon>Brachiopoda</taxon>
        <taxon>Linguliformea</taxon>
        <taxon>Lingulata</taxon>
        <taxon>Lingulida</taxon>
        <taxon>Linguloidea</taxon>
        <taxon>Lingulidae</taxon>
        <taxon>Lingula</taxon>
    </lineage>
</organism>
<feature type="transmembrane region" description="Helical" evidence="1">
    <location>
        <begin position="505"/>
        <end position="534"/>
    </location>
</feature>
<dbReference type="KEGG" id="lak:106151845"/>
<keyword evidence="1" id="KW-0812">Transmembrane</keyword>
<name>A0A1S3H5I1_LINAN</name>
<dbReference type="InParanoid" id="A0A1S3H5I1"/>
<feature type="signal peptide" evidence="2">
    <location>
        <begin position="1"/>
        <end position="31"/>
    </location>
</feature>
<keyword evidence="1" id="KW-0472">Membrane</keyword>
<feature type="chain" id="PRO_5010200765" evidence="2">
    <location>
        <begin position="32"/>
        <end position="544"/>
    </location>
</feature>
<dbReference type="PANTHER" id="PTHR46534:SF1">
    <property type="entry name" value="IGGFC-BINDING PROTEIN N-TERMINAL DOMAIN-CONTAINING PROTEIN"/>
    <property type="match status" value="1"/>
</dbReference>
<evidence type="ECO:0000259" key="3">
    <source>
        <dbReference type="Pfam" id="PF17517"/>
    </source>
</evidence>
<dbReference type="OrthoDB" id="10005154at2759"/>
<evidence type="ECO:0000313" key="4">
    <source>
        <dbReference type="Proteomes" id="UP000085678"/>
    </source>
</evidence>
<proteinExistence type="predicted"/>
<evidence type="ECO:0000256" key="1">
    <source>
        <dbReference type="SAM" id="Phobius"/>
    </source>
</evidence>
<keyword evidence="2" id="KW-0732">Signal</keyword>
<dbReference type="InterPro" id="IPR035234">
    <property type="entry name" value="IgGFc-bd_N"/>
</dbReference>
<sequence>MFIYMKKKFFFMLIIFRHLFVISTFTGETSSRGTHFIVGFLEAHASCSLELWITPQVNTTLTVNVSSKTAVIHEGVGTGGSLIRVPVPISFHMTGSSRERKAISVQSSEVIVLHVRSICSSSGTSYFALPTDAINSNYCVVSYLYSLNGMAIIGVVAISDKTDIKFELPTNRNISIVYKNEIYKEGDCISETLNSYETLQIRSSDDLTGTFIKASKPITVLAGFGEFIPDRGVYTMNSVMVDQLLPSCSWGTEFMTIPVANTSVIIRVVAIEDNADIYIRTTEGKLEAFALEKSDFRDTHLQQGKSIWIESVSPIASVQITMQHMPTERPLSNILMPINLYSNSYVYATPSSSPNNYSLYIAVPEELKGNLFVDTLPLVQTGISWEICQGNRQNFSTAVMQVEPGWHRITMNSTLGFFAMLHDNGENGSFWVPLGMNSTSLLASCSSCCNLTDFSCVMKKGLGVTDSATVMYTYNYSRQTNSTESAIKITLESKEVKKPGGMHPYVLSIVISLCCAVTLVFLCILGFTIAEFYCRRDDFRNRQD</sequence>
<dbReference type="PANTHER" id="PTHR46534">
    <property type="entry name" value="IGGFC_BINDING DOMAIN-CONTAINING PROTEIN"/>
    <property type="match status" value="1"/>
</dbReference>